<evidence type="ECO:0000313" key="1">
    <source>
        <dbReference type="EMBL" id="TKA27866.1"/>
    </source>
</evidence>
<protein>
    <submittedName>
        <fullName evidence="1">Uncharacterized protein</fullName>
    </submittedName>
</protein>
<organism evidence="1 2">
    <name type="scientific">Friedmanniomyces endolithicus</name>
    <dbReference type="NCBI Taxonomy" id="329885"/>
    <lineage>
        <taxon>Eukaryota</taxon>
        <taxon>Fungi</taxon>
        <taxon>Dikarya</taxon>
        <taxon>Ascomycota</taxon>
        <taxon>Pezizomycotina</taxon>
        <taxon>Dothideomycetes</taxon>
        <taxon>Dothideomycetidae</taxon>
        <taxon>Mycosphaerellales</taxon>
        <taxon>Teratosphaeriaceae</taxon>
        <taxon>Friedmanniomyces</taxon>
    </lineage>
</organism>
<name>A0A4U0U0K9_9PEZI</name>
<dbReference type="EMBL" id="NAJP01000124">
    <property type="protein sequence ID" value="TKA27866.1"/>
    <property type="molecule type" value="Genomic_DNA"/>
</dbReference>
<evidence type="ECO:0000313" key="2">
    <source>
        <dbReference type="Proteomes" id="UP000310066"/>
    </source>
</evidence>
<dbReference type="STRING" id="329885.A0A4U0U0K9"/>
<gene>
    <name evidence="1" type="ORF">B0A54_16392</name>
</gene>
<dbReference type="Proteomes" id="UP000310066">
    <property type="component" value="Unassembled WGS sequence"/>
</dbReference>
<proteinExistence type="predicted"/>
<dbReference type="AlphaFoldDB" id="A0A4U0U0K9"/>
<sequence length="229" mass="26180">MKDRYDAKHKAISFKVGNQVYLQLYKGYRLNTYAPRKLTYQRTNPIVIKRVVNNLAYKLELPPTMKIYLVVSVAQLEPATKGVDPYSRPKHVVYKDVQTDQDALPFTLIESILAKKVVDSKLLYLVNSCATLVDKDKAEEAANKKYCDYYGGKITGQAKKDVLRDVKRIENRYSDHTTVMLAAIAAGDLTILKPYETKASAWSDLHPLLPDYTTIAFYVQQQQRIYATF</sequence>
<accession>A0A4U0U0K9</accession>
<reference evidence="1 2" key="1">
    <citation type="submission" date="2017-03" db="EMBL/GenBank/DDBJ databases">
        <title>Genomes of endolithic fungi from Antarctica.</title>
        <authorList>
            <person name="Coleine C."/>
            <person name="Masonjones S."/>
            <person name="Stajich J.E."/>
        </authorList>
    </citation>
    <scope>NUCLEOTIDE SEQUENCE [LARGE SCALE GENOMIC DNA]</scope>
    <source>
        <strain evidence="1 2">CCFEE 5311</strain>
    </source>
</reference>
<dbReference type="OrthoDB" id="4365225at2759"/>
<comment type="caution">
    <text evidence="1">The sequence shown here is derived from an EMBL/GenBank/DDBJ whole genome shotgun (WGS) entry which is preliminary data.</text>
</comment>